<evidence type="ECO:0000259" key="6">
    <source>
        <dbReference type="Pfam" id="PF07980"/>
    </source>
</evidence>
<feature type="domain" description="SusD-like N-terminal" evidence="7">
    <location>
        <begin position="94"/>
        <end position="237"/>
    </location>
</feature>
<evidence type="ECO:0000256" key="4">
    <source>
        <dbReference type="ARBA" id="ARBA00023136"/>
    </source>
</evidence>
<protein>
    <submittedName>
        <fullName evidence="8">Putative outer membrane protein</fullName>
    </submittedName>
</protein>
<sequence>MKTNYLISTNRTARIAGTVSLTLWILIAGITLVSCDDFVQVDPPNSQLTGDVVFDDKTTANAVIVGIYGKMRDSGLMTGQIGGISCSLGLYADELDFYQDIGANNFYTNSLYAEATPVRDLWNSSYNIIYAANAVAEGIPKSALASGDKDHFLGEALFIRALMHFYLVNLYGDIPYVTGTDYLANSRVSKLPTAEVYQSIINDLNQAHELLPQEDFSWERVRPLKATATALLARVYLYNGRWGEAADSASAIINDPSYVLENDPDMAFLKENPGTIWQFSPAAEGNNTNEGNLFIFNQGPPPVVALKESFVNAFETGDLRRQHWIREITDGSSVWYHPFKYRMRAVVGSSTEYSIVLRLGEQYLIRAEARARQGDLIGAKEDLDIIRARAGLAGTTAISQQDVLTAILKERQWELFTEFGHRFMDLRRFGMLDAVLSLTKPGWDTNDRLWPLPGQELLANPNLNPQNPGY</sequence>
<gene>
    <name evidence="8" type="ORF">NU09_0895</name>
</gene>
<evidence type="ECO:0000259" key="7">
    <source>
        <dbReference type="Pfam" id="PF14322"/>
    </source>
</evidence>
<proteinExistence type="inferred from homology"/>
<keyword evidence="4" id="KW-0472">Membrane</keyword>
<dbReference type="CDD" id="cd08977">
    <property type="entry name" value="SusD"/>
    <property type="match status" value="1"/>
</dbReference>
<reference evidence="8 9" key="1">
    <citation type="submission" date="2014-12" db="EMBL/GenBank/DDBJ databases">
        <title>Genome sequence of Flavobacterium beibuense RSKm HC5.</title>
        <authorList>
            <person name="Kim J.F."/>
            <person name="Song J.Y."/>
            <person name="Kwak M.-J."/>
            <person name="Lee S.-W."/>
        </authorList>
    </citation>
    <scope>NUCLEOTIDE SEQUENCE [LARGE SCALE GENOMIC DNA]</scope>
    <source>
        <strain evidence="8 9">RSKm HC5</strain>
    </source>
</reference>
<comment type="caution">
    <text evidence="8">The sequence shown here is derived from an EMBL/GenBank/DDBJ whole genome shotgun (WGS) entry which is preliminary data.</text>
</comment>
<dbReference type="Proteomes" id="UP000289775">
    <property type="component" value="Unassembled WGS sequence"/>
</dbReference>
<keyword evidence="5" id="KW-0998">Cell outer membrane</keyword>
<keyword evidence="3" id="KW-0732">Signal</keyword>
<name>A0A444WEP7_9FLAO</name>
<evidence type="ECO:0000256" key="3">
    <source>
        <dbReference type="ARBA" id="ARBA00022729"/>
    </source>
</evidence>
<dbReference type="EMBL" id="JUIW01000003">
    <property type="protein sequence ID" value="RYJ44285.1"/>
    <property type="molecule type" value="Genomic_DNA"/>
</dbReference>
<organism evidence="8 9">
    <name type="scientific">Flavobacterium beibuense</name>
    <dbReference type="NCBI Taxonomy" id="657326"/>
    <lineage>
        <taxon>Bacteria</taxon>
        <taxon>Pseudomonadati</taxon>
        <taxon>Bacteroidota</taxon>
        <taxon>Flavobacteriia</taxon>
        <taxon>Flavobacteriales</taxon>
        <taxon>Flavobacteriaceae</taxon>
        <taxon>Flavobacterium</taxon>
    </lineage>
</organism>
<dbReference type="Gene3D" id="1.25.40.390">
    <property type="match status" value="1"/>
</dbReference>
<comment type="similarity">
    <text evidence="2">Belongs to the SusD family.</text>
</comment>
<dbReference type="Pfam" id="PF07980">
    <property type="entry name" value="SusD_RagB"/>
    <property type="match status" value="1"/>
</dbReference>
<dbReference type="SUPFAM" id="SSF48452">
    <property type="entry name" value="TPR-like"/>
    <property type="match status" value="1"/>
</dbReference>
<evidence type="ECO:0000256" key="5">
    <source>
        <dbReference type="ARBA" id="ARBA00023237"/>
    </source>
</evidence>
<evidence type="ECO:0000256" key="2">
    <source>
        <dbReference type="ARBA" id="ARBA00006275"/>
    </source>
</evidence>
<dbReference type="RefSeq" id="WP_129750056.1">
    <property type="nucleotide sequence ID" value="NZ_JUIW01000003.1"/>
</dbReference>
<comment type="subcellular location">
    <subcellularLocation>
        <location evidence="1">Cell outer membrane</location>
    </subcellularLocation>
</comment>
<evidence type="ECO:0000256" key="1">
    <source>
        <dbReference type="ARBA" id="ARBA00004442"/>
    </source>
</evidence>
<accession>A0A444WEP7</accession>
<dbReference type="InterPro" id="IPR011990">
    <property type="entry name" value="TPR-like_helical_dom_sf"/>
</dbReference>
<feature type="domain" description="RagB/SusD" evidence="6">
    <location>
        <begin position="328"/>
        <end position="470"/>
    </location>
</feature>
<dbReference type="InterPro" id="IPR033985">
    <property type="entry name" value="SusD-like_N"/>
</dbReference>
<dbReference type="PROSITE" id="PS51257">
    <property type="entry name" value="PROKAR_LIPOPROTEIN"/>
    <property type="match status" value="1"/>
</dbReference>
<evidence type="ECO:0000313" key="8">
    <source>
        <dbReference type="EMBL" id="RYJ44285.1"/>
    </source>
</evidence>
<evidence type="ECO:0000313" key="9">
    <source>
        <dbReference type="Proteomes" id="UP000289775"/>
    </source>
</evidence>
<keyword evidence="9" id="KW-1185">Reference proteome</keyword>
<dbReference type="InterPro" id="IPR012944">
    <property type="entry name" value="SusD_RagB_dom"/>
</dbReference>
<dbReference type="AlphaFoldDB" id="A0A444WEP7"/>
<dbReference type="OrthoDB" id="621570at2"/>
<dbReference type="GO" id="GO:0009279">
    <property type="term" value="C:cell outer membrane"/>
    <property type="evidence" value="ECO:0007669"/>
    <property type="project" value="UniProtKB-SubCell"/>
</dbReference>
<dbReference type="Pfam" id="PF14322">
    <property type="entry name" value="SusD-like_3"/>
    <property type="match status" value="1"/>
</dbReference>